<name>A0A7W7ZR24_9BACT</name>
<dbReference type="Proteomes" id="UP000584867">
    <property type="component" value="Unassembled WGS sequence"/>
</dbReference>
<evidence type="ECO:0000256" key="1">
    <source>
        <dbReference type="ARBA" id="ARBA00010641"/>
    </source>
</evidence>
<dbReference type="AlphaFoldDB" id="A0A7W7ZR24"/>
<dbReference type="NCBIfam" id="TIGR02999">
    <property type="entry name" value="Sig-70_X6"/>
    <property type="match status" value="1"/>
</dbReference>
<dbReference type="GO" id="GO:0006352">
    <property type="term" value="P:DNA-templated transcription initiation"/>
    <property type="evidence" value="ECO:0007669"/>
    <property type="project" value="InterPro"/>
</dbReference>
<dbReference type="InterPro" id="IPR011517">
    <property type="entry name" value="RNA_pol_sigma70_ECF-like"/>
</dbReference>
<comment type="similarity">
    <text evidence="1">Belongs to the sigma-70 factor family. ECF subfamily.</text>
</comment>
<dbReference type="InterPro" id="IPR013324">
    <property type="entry name" value="RNA_pol_sigma_r3/r4-like"/>
</dbReference>
<evidence type="ECO:0000256" key="4">
    <source>
        <dbReference type="ARBA" id="ARBA00023163"/>
    </source>
</evidence>
<dbReference type="InterPro" id="IPR036388">
    <property type="entry name" value="WH-like_DNA-bd_sf"/>
</dbReference>
<organism evidence="6 7">
    <name type="scientific">Granulicella mallensis</name>
    <dbReference type="NCBI Taxonomy" id="940614"/>
    <lineage>
        <taxon>Bacteria</taxon>
        <taxon>Pseudomonadati</taxon>
        <taxon>Acidobacteriota</taxon>
        <taxon>Terriglobia</taxon>
        <taxon>Terriglobales</taxon>
        <taxon>Acidobacteriaceae</taxon>
        <taxon>Granulicella</taxon>
    </lineage>
</organism>
<dbReference type="SUPFAM" id="SSF88946">
    <property type="entry name" value="Sigma2 domain of RNA polymerase sigma factors"/>
    <property type="match status" value="1"/>
</dbReference>
<dbReference type="InterPro" id="IPR014284">
    <property type="entry name" value="RNA_pol_sigma-70_dom"/>
</dbReference>
<proteinExistence type="inferred from homology"/>
<protein>
    <submittedName>
        <fullName evidence="6">RNA polymerase sigma factor (TIGR02999 family)</fullName>
    </submittedName>
</protein>
<dbReference type="SUPFAM" id="SSF88659">
    <property type="entry name" value="Sigma3 and sigma4 domains of RNA polymerase sigma factors"/>
    <property type="match status" value="1"/>
</dbReference>
<dbReference type="GO" id="GO:0016987">
    <property type="term" value="F:sigma factor activity"/>
    <property type="evidence" value="ECO:0007669"/>
    <property type="project" value="UniProtKB-KW"/>
</dbReference>
<evidence type="ECO:0000313" key="6">
    <source>
        <dbReference type="EMBL" id="MBB5064182.1"/>
    </source>
</evidence>
<dbReference type="Pfam" id="PF07638">
    <property type="entry name" value="Sigma70_ECF"/>
    <property type="match status" value="1"/>
</dbReference>
<evidence type="ECO:0000259" key="5">
    <source>
        <dbReference type="Pfam" id="PF07638"/>
    </source>
</evidence>
<dbReference type="Gene3D" id="1.10.10.10">
    <property type="entry name" value="Winged helix-like DNA-binding domain superfamily/Winged helix DNA-binding domain"/>
    <property type="match status" value="1"/>
</dbReference>
<dbReference type="InterPro" id="IPR013325">
    <property type="entry name" value="RNA_pol_sigma_r2"/>
</dbReference>
<keyword evidence="2" id="KW-0805">Transcription regulation</keyword>
<reference evidence="6 7" key="1">
    <citation type="submission" date="2020-08" db="EMBL/GenBank/DDBJ databases">
        <title>Genomic Encyclopedia of Type Strains, Phase IV (KMG-V): Genome sequencing to study the core and pangenomes of soil and plant-associated prokaryotes.</title>
        <authorList>
            <person name="Whitman W."/>
        </authorList>
    </citation>
    <scope>NUCLEOTIDE SEQUENCE [LARGE SCALE GENOMIC DNA]</scope>
    <source>
        <strain evidence="6 7">X5P3</strain>
    </source>
</reference>
<gene>
    <name evidence="6" type="ORF">HDF15_002533</name>
</gene>
<evidence type="ECO:0000256" key="3">
    <source>
        <dbReference type="ARBA" id="ARBA00023082"/>
    </source>
</evidence>
<accession>A0A7W7ZR24</accession>
<dbReference type="PANTHER" id="PTHR43133">
    <property type="entry name" value="RNA POLYMERASE ECF-TYPE SIGMA FACTO"/>
    <property type="match status" value="1"/>
</dbReference>
<sequence>MMTRDPDITALLQSLHDGDSVGLGQVLALVYEQLHRLASRYMRHERIDHTLRTTALVHEACLRIFSSEMTFENRVHLLAVASTAMRRILVDHARTAQRGKRGGGAEKLSLETVENEQALLLWTDPAQILDLNEALDQLALQDARKARLMEMHYFGGLTCDEAAAALAVSVATVNRDLKLARAWLRQALDAPVSVAE</sequence>
<dbReference type="PANTHER" id="PTHR43133:SF39">
    <property type="entry name" value="SIMILAR TO RNA POLYMERASE SIGMA-E FACTOR"/>
    <property type="match status" value="1"/>
</dbReference>
<comment type="caution">
    <text evidence="6">The sequence shown here is derived from an EMBL/GenBank/DDBJ whole genome shotgun (WGS) entry which is preliminary data.</text>
</comment>
<dbReference type="InterPro" id="IPR039425">
    <property type="entry name" value="RNA_pol_sigma-70-like"/>
</dbReference>
<dbReference type="RefSeq" id="WP_221314398.1">
    <property type="nucleotide sequence ID" value="NZ_JACHIO010000009.1"/>
</dbReference>
<keyword evidence="3" id="KW-0731">Sigma factor</keyword>
<evidence type="ECO:0000256" key="2">
    <source>
        <dbReference type="ARBA" id="ARBA00023015"/>
    </source>
</evidence>
<dbReference type="EMBL" id="JACHIO010000009">
    <property type="protein sequence ID" value="MBB5064182.1"/>
    <property type="molecule type" value="Genomic_DNA"/>
</dbReference>
<dbReference type="NCBIfam" id="TIGR02937">
    <property type="entry name" value="sigma70-ECF"/>
    <property type="match status" value="1"/>
</dbReference>
<evidence type="ECO:0000313" key="7">
    <source>
        <dbReference type="Proteomes" id="UP000584867"/>
    </source>
</evidence>
<keyword evidence="4" id="KW-0804">Transcription</keyword>
<dbReference type="Gene3D" id="1.10.1740.10">
    <property type="match status" value="1"/>
</dbReference>
<feature type="domain" description="RNA polymerase sigma-70 ECF-like HTH" evidence="5">
    <location>
        <begin position="7"/>
        <end position="189"/>
    </location>
</feature>
<dbReference type="InterPro" id="IPR053812">
    <property type="entry name" value="HTH_Sigma70_ECF-like"/>
</dbReference>